<gene>
    <name evidence="4" type="ORF">HMPREF1541_07049</name>
</gene>
<evidence type="ECO:0000313" key="5">
    <source>
        <dbReference type="Proteomes" id="UP000030752"/>
    </source>
</evidence>
<evidence type="ECO:0000256" key="1">
    <source>
        <dbReference type="SAM" id="MobiDB-lite"/>
    </source>
</evidence>
<dbReference type="OrthoDB" id="533830at2759"/>
<evidence type="ECO:0000259" key="3">
    <source>
        <dbReference type="Pfam" id="PF01575"/>
    </source>
</evidence>
<dbReference type="InterPro" id="IPR029069">
    <property type="entry name" value="HotDog_dom_sf"/>
</dbReference>
<feature type="chain" id="PRO_5004823966" description="MaoC-like domain-containing protein" evidence="2">
    <location>
        <begin position="18"/>
        <end position="383"/>
    </location>
</feature>
<dbReference type="PANTHER" id="PTHR43841">
    <property type="entry name" value="3-HYDROXYACYL-THIOESTER DEHYDRATASE HTDX-RELATED"/>
    <property type="match status" value="1"/>
</dbReference>
<dbReference type="SUPFAM" id="SSF54637">
    <property type="entry name" value="Thioesterase/thiol ester dehydrase-isomerase"/>
    <property type="match status" value="1"/>
</dbReference>
<dbReference type="Pfam" id="PF01575">
    <property type="entry name" value="MaoC_dehydratas"/>
    <property type="match status" value="1"/>
</dbReference>
<evidence type="ECO:0000256" key="2">
    <source>
        <dbReference type="SAM" id="SignalP"/>
    </source>
</evidence>
<dbReference type="HOGENOM" id="CLU_060990_0_0_1"/>
<dbReference type="AlphaFoldDB" id="W2RRC7"/>
<dbReference type="RefSeq" id="XP_008719596.1">
    <property type="nucleotide sequence ID" value="XM_008721374.1"/>
</dbReference>
<keyword evidence="5" id="KW-1185">Reference proteome</keyword>
<dbReference type="STRING" id="1220924.W2RRC7"/>
<feature type="signal peptide" evidence="2">
    <location>
        <begin position="1"/>
        <end position="17"/>
    </location>
</feature>
<accession>W2RRC7</accession>
<dbReference type="InterPro" id="IPR002539">
    <property type="entry name" value="MaoC-like_dom"/>
</dbReference>
<dbReference type="EMBL" id="KB822722">
    <property type="protein sequence ID" value="ETN39007.1"/>
    <property type="molecule type" value="Genomic_DNA"/>
</dbReference>
<dbReference type="CDD" id="cd03441">
    <property type="entry name" value="R_hydratase_like"/>
    <property type="match status" value="1"/>
</dbReference>
<dbReference type="PANTHER" id="PTHR43841:SF1">
    <property type="entry name" value="3-HYDROXYACYL-THIOESTER DEHYDRATASE X"/>
    <property type="match status" value="1"/>
</dbReference>
<dbReference type="InParanoid" id="W2RRC7"/>
<keyword evidence="2" id="KW-0732">Signal</keyword>
<name>W2RRC7_CYPE1</name>
<feature type="compositionally biased region" description="Polar residues" evidence="1">
    <location>
        <begin position="74"/>
        <end position="87"/>
    </location>
</feature>
<dbReference type="eggNOG" id="ENOG502S1FH">
    <property type="taxonomic scope" value="Eukaryota"/>
</dbReference>
<dbReference type="GeneID" id="19974388"/>
<dbReference type="VEuPathDB" id="FungiDB:HMPREF1541_07049"/>
<evidence type="ECO:0000313" key="4">
    <source>
        <dbReference type="EMBL" id="ETN39007.1"/>
    </source>
</evidence>
<protein>
    <recommendedName>
        <fullName evidence="3">MaoC-like domain-containing protein</fullName>
    </recommendedName>
</protein>
<feature type="region of interest" description="Disordered" evidence="1">
    <location>
        <begin position="74"/>
        <end position="93"/>
    </location>
</feature>
<feature type="domain" description="MaoC-like" evidence="3">
    <location>
        <begin position="261"/>
        <end position="342"/>
    </location>
</feature>
<sequence length="383" mass="42022">MADVVLLLLRLVLRVLQIKLRLRPSLQGLMKLSKPSASVSEGGAEKSCLPSYTLSMPLTVQHSDVKKYMLAVENSSDSTGGSRSPAGNLSRLEGSFTDPAHTTLFLAAMAQPASLILLAQSDCPVQPLGAVNVRNRFELLNRNLGQQVINAACRSESMPYPSEVRARFLPVTRIVKRGIEVDVSVSVVALPRGDAKGEIEMFRQVFTILEFVRWSKIDMSDSRTTAETIHTKDSERVGANHPDAVPGDARNDARALCRMGAQDPRLWAALCRDYNPIHHLALAARLAGFAGKIAHGNHVVARVFSELQGQRPQWTSPDDKTSGSLVMEVAFRKPVVVPCVLQIQLHTPIFASNEPHPLTQSTRTTICKDDKVFIEVFLKSYPA</sequence>
<proteinExistence type="predicted"/>
<reference evidence="4 5" key="1">
    <citation type="submission" date="2013-03" db="EMBL/GenBank/DDBJ databases">
        <title>The Genome Sequence of Phialophora europaea CBS 101466.</title>
        <authorList>
            <consortium name="The Broad Institute Genomics Platform"/>
            <person name="Cuomo C."/>
            <person name="de Hoog S."/>
            <person name="Gorbushina A."/>
            <person name="Walker B."/>
            <person name="Young S.K."/>
            <person name="Zeng Q."/>
            <person name="Gargeya S."/>
            <person name="Fitzgerald M."/>
            <person name="Haas B."/>
            <person name="Abouelleil A."/>
            <person name="Allen A.W."/>
            <person name="Alvarado L."/>
            <person name="Arachchi H.M."/>
            <person name="Berlin A.M."/>
            <person name="Chapman S.B."/>
            <person name="Gainer-Dewar J."/>
            <person name="Goldberg J."/>
            <person name="Griggs A."/>
            <person name="Gujja S."/>
            <person name="Hansen M."/>
            <person name="Howarth C."/>
            <person name="Imamovic A."/>
            <person name="Ireland A."/>
            <person name="Larimer J."/>
            <person name="McCowan C."/>
            <person name="Murphy C."/>
            <person name="Pearson M."/>
            <person name="Poon T.W."/>
            <person name="Priest M."/>
            <person name="Roberts A."/>
            <person name="Saif S."/>
            <person name="Shea T."/>
            <person name="Sisk P."/>
            <person name="Sykes S."/>
            <person name="Wortman J."/>
            <person name="Nusbaum C."/>
            <person name="Birren B."/>
        </authorList>
    </citation>
    <scope>NUCLEOTIDE SEQUENCE [LARGE SCALE GENOMIC DNA]</scope>
    <source>
        <strain evidence="4 5">CBS 101466</strain>
    </source>
</reference>
<dbReference type="Proteomes" id="UP000030752">
    <property type="component" value="Unassembled WGS sequence"/>
</dbReference>
<organism evidence="4 5">
    <name type="scientific">Cyphellophora europaea (strain CBS 101466)</name>
    <name type="common">Phialophora europaea</name>
    <dbReference type="NCBI Taxonomy" id="1220924"/>
    <lineage>
        <taxon>Eukaryota</taxon>
        <taxon>Fungi</taxon>
        <taxon>Dikarya</taxon>
        <taxon>Ascomycota</taxon>
        <taxon>Pezizomycotina</taxon>
        <taxon>Eurotiomycetes</taxon>
        <taxon>Chaetothyriomycetidae</taxon>
        <taxon>Chaetothyriales</taxon>
        <taxon>Cyphellophoraceae</taxon>
        <taxon>Cyphellophora</taxon>
    </lineage>
</organism>
<dbReference type="Gene3D" id="3.10.129.10">
    <property type="entry name" value="Hotdog Thioesterase"/>
    <property type="match status" value="1"/>
</dbReference>